<dbReference type="EMBL" id="JAPMOS010000007">
    <property type="protein sequence ID" value="KAJ4461574.1"/>
    <property type="molecule type" value="Genomic_DNA"/>
</dbReference>
<organism evidence="1 2">
    <name type="scientific">Paratrimastix pyriformis</name>
    <dbReference type="NCBI Taxonomy" id="342808"/>
    <lineage>
        <taxon>Eukaryota</taxon>
        <taxon>Metamonada</taxon>
        <taxon>Preaxostyla</taxon>
        <taxon>Paratrimastigidae</taxon>
        <taxon>Paratrimastix</taxon>
    </lineage>
</organism>
<protein>
    <submittedName>
        <fullName evidence="1">Uncharacterized protein</fullName>
    </submittedName>
</protein>
<evidence type="ECO:0000313" key="1">
    <source>
        <dbReference type="EMBL" id="KAJ4461574.1"/>
    </source>
</evidence>
<dbReference type="InterPro" id="IPR032157">
    <property type="entry name" value="PAC4"/>
</dbReference>
<dbReference type="PANTHER" id="PTHR33559:SF1">
    <property type="entry name" value="PROTEASOME ASSEMBLY CHAPERONE 4"/>
    <property type="match status" value="1"/>
</dbReference>
<keyword evidence="2" id="KW-1185">Reference proteome</keyword>
<reference evidence="1" key="1">
    <citation type="journal article" date="2022" name="bioRxiv">
        <title>Genomics of Preaxostyla Flagellates Illuminates Evolutionary Transitions and the Path Towards Mitochondrial Loss.</title>
        <authorList>
            <person name="Novak L.V.F."/>
            <person name="Treitli S.C."/>
            <person name="Pyrih J."/>
            <person name="Halakuc P."/>
            <person name="Pipaliya S.V."/>
            <person name="Vacek V."/>
            <person name="Brzon O."/>
            <person name="Soukal P."/>
            <person name="Eme L."/>
            <person name="Dacks J.B."/>
            <person name="Karnkowska A."/>
            <person name="Elias M."/>
            <person name="Hampl V."/>
        </authorList>
    </citation>
    <scope>NUCLEOTIDE SEQUENCE</scope>
    <source>
        <strain evidence="1">RCP-MX</strain>
    </source>
</reference>
<evidence type="ECO:0000313" key="2">
    <source>
        <dbReference type="Proteomes" id="UP001141327"/>
    </source>
</evidence>
<dbReference type="PANTHER" id="PTHR33559">
    <property type="entry name" value="PROTEASOME ASSEMBLY CHAPERONE 4"/>
    <property type="match status" value="1"/>
</dbReference>
<proteinExistence type="predicted"/>
<accession>A0ABQ8UQZ7</accession>
<sequence length="135" mass="14662">MPVTIRQFSHDTPHGPIFFQVWVLEKSFFIWCGHDDGRMGSVSTSLKTPFDSLPSSALLLPDNQSAAQQDADLQDPSTRMASRLTQAAGCPIMCATSLPADQIDFAIAAARRYFTKEGWIPAKPEPTPAPAVPSS</sequence>
<comment type="caution">
    <text evidence="1">The sequence shown here is derived from an EMBL/GenBank/DDBJ whole genome shotgun (WGS) entry which is preliminary data.</text>
</comment>
<dbReference type="Pfam" id="PF16093">
    <property type="entry name" value="PAC4"/>
    <property type="match status" value="1"/>
</dbReference>
<name>A0ABQ8UQZ7_9EUKA</name>
<gene>
    <name evidence="1" type="ORF">PAPYR_2172</name>
</gene>
<dbReference type="Proteomes" id="UP001141327">
    <property type="component" value="Unassembled WGS sequence"/>
</dbReference>